<name>A0A1T4JTF2_TREPO</name>
<protein>
    <submittedName>
        <fullName evidence="5">23S rRNA pseudouridine955/2504/2580 synthase</fullName>
    </submittedName>
</protein>
<dbReference type="InterPro" id="IPR002942">
    <property type="entry name" value="S4_RNA-bd"/>
</dbReference>
<organism evidence="5 6">
    <name type="scientific">Treponema porcinum</name>
    <dbReference type="NCBI Taxonomy" id="261392"/>
    <lineage>
        <taxon>Bacteria</taxon>
        <taxon>Pseudomonadati</taxon>
        <taxon>Spirochaetota</taxon>
        <taxon>Spirochaetia</taxon>
        <taxon>Spirochaetales</taxon>
        <taxon>Treponemataceae</taxon>
        <taxon>Treponema</taxon>
    </lineage>
</organism>
<dbReference type="CDD" id="cd00165">
    <property type="entry name" value="S4"/>
    <property type="match status" value="1"/>
</dbReference>
<feature type="domain" description="RNA-binding S4" evidence="4">
    <location>
        <begin position="15"/>
        <end position="72"/>
    </location>
</feature>
<dbReference type="GeneID" id="78316076"/>
<evidence type="ECO:0000259" key="4">
    <source>
        <dbReference type="SMART" id="SM00363"/>
    </source>
</evidence>
<dbReference type="STRING" id="261392.SAMN02745149_00764"/>
<accession>A0A1T4JTF2</accession>
<dbReference type="InterPro" id="IPR050188">
    <property type="entry name" value="RluA_PseudoU_synthase"/>
</dbReference>
<dbReference type="Gene3D" id="3.30.2350.10">
    <property type="entry name" value="Pseudouridine synthase"/>
    <property type="match status" value="1"/>
</dbReference>
<dbReference type="InterPro" id="IPR036986">
    <property type="entry name" value="S4_RNA-bd_sf"/>
</dbReference>
<dbReference type="EMBL" id="FUWG01000005">
    <property type="protein sequence ID" value="SJZ33337.1"/>
    <property type="molecule type" value="Genomic_DNA"/>
</dbReference>
<sequence length="353" mass="39001">MDFTEFSAGADDDGRRLDRIIRRFIATEQLSGIYKAIRKGLVKVNGRKASAEQHIREKDIITIASFLLNREDSAPFLQDGGGTAEAAPYTFPYEILFHNEHILIINKPYGKTVHGAADSIEKDVVKFYRTSFPERNSLSFTPGPLHRLDGRTTGILAFSWSLAGARWFSGAIASHAIQKTYLGIAQGHLEKAECWRDFIYRNEPDEKRTGAFHTVSARKERQSAQEKAFFSVLSPDAADSFSRNEKLAVTNAFPLQYGTYSGKPVSLVKYVIETGRTHQIRSQSALHGVPLAGDTAYGGFPLPGNQKLFLHAISLSLPADNPVGLPPEITAPVPPEFKTFLSSSDCETGLLRL</sequence>
<evidence type="ECO:0000313" key="5">
    <source>
        <dbReference type="EMBL" id="SJZ33337.1"/>
    </source>
</evidence>
<dbReference type="GO" id="GO:0000455">
    <property type="term" value="P:enzyme-directed rRNA pseudouridine synthesis"/>
    <property type="evidence" value="ECO:0007669"/>
    <property type="project" value="UniProtKB-ARBA"/>
</dbReference>
<dbReference type="SMART" id="SM00363">
    <property type="entry name" value="S4"/>
    <property type="match status" value="1"/>
</dbReference>
<proteinExistence type="inferred from homology"/>
<dbReference type="InterPro" id="IPR020103">
    <property type="entry name" value="PsdUridine_synth_cat_dom_sf"/>
</dbReference>
<evidence type="ECO:0000256" key="2">
    <source>
        <dbReference type="ARBA" id="ARBA00023235"/>
    </source>
</evidence>
<evidence type="ECO:0000256" key="3">
    <source>
        <dbReference type="PROSITE-ProRule" id="PRU00182"/>
    </source>
</evidence>
<dbReference type="PANTHER" id="PTHR21600">
    <property type="entry name" value="MITOCHONDRIAL RNA PSEUDOURIDINE SYNTHASE"/>
    <property type="match status" value="1"/>
</dbReference>
<evidence type="ECO:0000256" key="1">
    <source>
        <dbReference type="ARBA" id="ARBA00010876"/>
    </source>
</evidence>
<dbReference type="AlphaFoldDB" id="A0A1T4JTF2"/>
<dbReference type="CDD" id="cd02869">
    <property type="entry name" value="PseudoU_synth_RluA_like"/>
    <property type="match status" value="1"/>
</dbReference>
<dbReference type="GO" id="GO:0120159">
    <property type="term" value="F:rRNA pseudouridine synthase activity"/>
    <property type="evidence" value="ECO:0007669"/>
    <property type="project" value="UniProtKB-ARBA"/>
</dbReference>
<dbReference type="Gene3D" id="3.10.290.10">
    <property type="entry name" value="RNA-binding S4 domain"/>
    <property type="match status" value="1"/>
</dbReference>
<keyword evidence="6" id="KW-1185">Reference proteome</keyword>
<evidence type="ECO:0000313" key="6">
    <source>
        <dbReference type="Proteomes" id="UP000190423"/>
    </source>
</evidence>
<dbReference type="SUPFAM" id="SSF55174">
    <property type="entry name" value="Alpha-L RNA-binding motif"/>
    <property type="match status" value="1"/>
</dbReference>
<keyword evidence="2" id="KW-0413">Isomerase</keyword>
<dbReference type="Pfam" id="PF00849">
    <property type="entry name" value="PseudoU_synth_2"/>
    <property type="match status" value="1"/>
</dbReference>
<dbReference type="PANTHER" id="PTHR21600:SF83">
    <property type="entry name" value="PSEUDOURIDYLATE SYNTHASE RPUSD4, MITOCHONDRIAL"/>
    <property type="match status" value="1"/>
</dbReference>
<keyword evidence="3" id="KW-0694">RNA-binding</keyword>
<dbReference type="Proteomes" id="UP000190423">
    <property type="component" value="Unassembled WGS sequence"/>
</dbReference>
<dbReference type="OrthoDB" id="305739at2"/>
<comment type="similarity">
    <text evidence="1">Belongs to the pseudouridine synthase RluA family.</text>
</comment>
<dbReference type="SUPFAM" id="SSF55120">
    <property type="entry name" value="Pseudouridine synthase"/>
    <property type="match status" value="1"/>
</dbReference>
<dbReference type="InterPro" id="IPR006145">
    <property type="entry name" value="PsdUridine_synth_RsuA/RluA"/>
</dbReference>
<dbReference type="GO" id="GO:0003723">
    <property type="term" value="F:RNA binding"/>
    <property type="evidence" value="ECO:0007669"/>
    <property type="project" value="UniProtKB-KW"/>
</dbReference>
<reference evidence="5 6" key="1">
    <citation type="submission" date="2017-02" db="EMBL/GenBank/DDBJ databases">
        <authorList>
            <person name="Peterson S.W."/>
        </authorList>
    </citation>
    <scope>NUCLEOTIDE SEQUENCE [LARGE SCALE GENOMIC DNA]</scope>
    <source>
        <strain evidence="5 6">ATCC BAA-908</strain>
    </source>
</reference>
<dbReference type="RefSeq" id="WP_078932682.1">
    <property type="nucleotide sequence ID" value="NZ_FUWG01000005.1"/>
</dbReference>
<dbReference type="PROSITE" id="PS50889">
    <property type="entry name" value="S4"/>
    <property type="match status" value="1"/>
</dbReference>
<gene>
    <name evidence="5" type="ORF">SAMN02745149_00764</name>
</gene>